<accession>A0A1L7X6C9</accession>
<dbReference type="OrthoDB" id="1658288at2759"/>
<sequence>MREKIIEKEAGGGFRLCDGEATKRDFGEEGNVLENRKTLRTGPGGDSRCDSMGFTQGLSNNDREDTQKVYTDNQKLDIEDEVKEKLASTFSFEMVQNFHEIWGKWDGKIPTANAVADLLKEFSIKLHSVAKPGQQKDASVFVRHYRHRIAKKFETCVNVLSQPEECTLVDEVEQGNKHQPQKHAGLGLSLLEKMQLWDDTKSEAATDQKTHPPCLEEEYEEDYAITHSPEVWEFLTKSPAYKWLIEKMKSGALLIEIGGTLMERIGNEITRGLSTVASDHGYNNGVCNGFFEITWDLPAFIGHEYAQESNLQLGSIITITGSSTDAQALSCAEYMRQVWPTTGTETLKVLQDALDKGLGKPHKCCTADKTHITTELHESSICVIVQGTSPAVVEIGQQLAWLGATLRSSISSERMSFSQPIITTVIDKKANFKLSFQVEEISPDGTNFQSTGACWRPLFRNPVIVKGFPILTRHYEEKGLEVLLNMMAGLGQACRATYFAGGLLIKGFSTLFCPSQLIKNSVQWHYLFEKGAGQISYLAADSNCPNRLKLLDLDTTRLARCRNFLGWASSVEIHAGTKGSKYSDIDWPGSSLATPGIAFEKASIIAGSYLSGGASFTRGNKDTPVYIHRGGPYPQEIHSAQNMKVVLYDTRDRVGWLVDGASALLHITRTQLGSSPYSDSEHLRIEDFQHADPKGGPLAAKTALMDQKNRSLTIFEEVETSIESRASVGEGAKAEVKTLTSRWTYQDLVRQTYHILEQLHDYETKILTSPAIGLRFTDRDKLTGFAFMDIVDVQNDLRPRVTTLKSSGRGWVDFTRGIRAITLLGKGFGEIIRPSTDANQLCKNWKHVPTGKDYLVASTSTLKGICRRYGNQDSKPIELANGIHWHKPDKLFEPCVCRSGKTCDRVQVLLPASLGTKKNPQPFGCEKGAVIFGRSMRFPWHWPCKGQPVEGGSSDSEHDDSDFHDSGLGSNLSQSVTIPSPSSSSDTPQV</sequence>
<evidence type="ECO:0000256" key="1">
    <source>
        <dbReference type="SAM" id="MobiDB-lite"/>
    </source>
</evidence>
<protein>
    <submittedName>
        <fullName evidence="2">Uncharacterized protein</fullName>
    </submittedName>
</protein>
<organism evidence="2 3">
    <name type="scientific">Phialocephala subalpina</name>
    <dbReference type="NCBI Taxonomy" id="576137"/>
    <lineage>
        <taxon>Eukaryota</taxon>
        <taxon>Fungi</taxon>
        <taxon>Dikarya</taxon>
        <taxon>Ascomycota</taxon>
        <taxon>Pezizomycotina</taxon>
        <taxon>Leotiomycetes</taxon>
        <taxon>Helotiales</taxon>
        <taxon>Mollisiaceae</taxon>
        <taxon>Phialocephala</taxon>
        <taxon>Phialocephala fortinii species complex</taxon>
    </lineage>
</organism>
<gene>
    <name evidence="2" type="ORF">PAC_10464</name>
</gene>
<feature type="region of interest" description="Disordered" evidence="1">
    <location>
        <begin position="947"/>
        <end position="990"/>
    </location>
</feature>
<evidence type="ECO:0000313" key="2">
    <source>
        <dbReference type="EMBL" id="CZR60568.1"/>
    </source>
</evidence>
<evidence type="ECO:0000313" key="3">
    <source>
        <dbReference type="Proteomes" id="UP000184330"/>
    </source>
</evidence>
<feature type="compositionally biased region" description="Low complexity" evidence="1">
    <location>
        <begin position="973"/>
        <end position="990"/>
    </location>
</feature>
<name>A0A1L7X6C9_9HELO</name>
<feature type="region of interest" description="Disordered" evidence="1">
    <location>
        <begin position="36"/>
        <end position="62"/>
    </location>
</feature>
<proteinExistence type="predicted"/>
<dbReference type="Proteomes" id="UP000184330">
    <property type="component" value="Unassembled WGS sequence"/>
</dbReference>
<reference evidence="2 3" key="1">
    <citation type="submission" date="2016-03" db="EMBL/GenBank/DDBJ databases">
        <authorList>
            <person name="Ploux O."/>
        </authorList>
    </citation>
    <scope>NUCLEOTIDE SEQUENCE [LARGE SCALE GENOMIC DNA]</scope>
    <source>
        <strain evidence="2 3">UAMH 11012</strain>
    </source>
</reference>
<dbReference type="AlphaFoldDB" id="A0A1L7X6C9"/>
<dbReference type="EMBL" id="FJOG01000016">
    <property type="protein sequence ID" value="CZR60568.1"/>
    <property type="molecule type" value="Genomic_DNA"/>
</dbReference>
<keyword evidence="3" id="KW-1185">Reference proteome</keyword>